<organism evidence="12 13">
    <name type="scientific">Saccharomycodes ludwigii</name>
    <dbReference type="NCBI Taxonomy" id="36035"/>
    <lineage>
        <taxon>Eukaryota</taxon>
        <taxon>Fungi</taxon>
        <taxon>Dikarya</taxon>
        <taxon>Ascomycota</taxon>
        <taxon>Saccharomycotina</taxon>
        <taxon>Saccharomycetes</taxon>
        <taxon>Saccharomycodales</taxon>
        <taxon>Saccharomycodaceae</taxon>
        <taxon>Saccharomycodes</taxon>
    </lineage>
</organism>
<evidence type="ECO:0000259" key="11">
    <source>
        <dbReference type="PROSITE" id="PS50929"/>
    </source>
</evidence>
<keyword evidence="13" id="KW-1185">Reference proteome</keyword>
<evidence type="ECO:0000256" key="2">
    <source>
        <dbReference type="ARBA" id="ARBA00005580"/>
    </source>
</evidence>
<dbReference type="FunFam" id="3.40.50.300:FF:000218">
    <property type="entry name" value="Multidrug ABC transporter ATP-binding protein"/>
    <property type="match status" value="1"/>
</dbReference>
<evidence type="ECO:0000256" key="5">
    <source>
        <dbReference type="ARBA" id="ARBA00022840"/>
    </source>
</evidence>
<dbReference type="Pfam" id="PF00005">
    <property type="entry name" value="ABC_tran"/>
    <property type="match status" value="1"/>
</dbReference>
<evidence type="ECO:0000256" key="3">
    <source>
        <dbReference type="ARBA" id="ARBA00022692"/>
    </source>
</evidence>
<dbReference type="GO" id="GO:0015421">
    <property type="term" value="F:ABC-type oligopeptide transporter activity"/>
    <property type="evidence" value="ECO:0007669"/>
    <property type="project" value="TreeGrafter"/>
</dbReference>
<evidence type="ECO:0000259" key="10">
    <source>
        <dbReference type="PROSITE" id="PS50893"/>
    </source>
</evidence>
<evidence type="ECO:0000256" key="9">
    <source>
        <dbReference type="SAM" id="Phobius"/>
    </source>
</evidence>
<dbReference type="PROSITE" id="PS50893">
    <property type="entry name" value="ABC_TRANSPORTER_2"/>
    <property type="match status" value="1"/>
</dbReference>
<feature type="transmembrane region" description="Helical" evidence="9">
    <location>
        <begin position="156"/>
        <end position="176"/>
    </location>
</feature>
<dbReference type="GO" id="GO:0005524">
    <property type="term" value="F:ATP binding"/>
    <property type="evidence" value="ECO:0007669"/>
    <property type="project" value="UniProtKB-KW"/>
</dbReference>
<keyword evidence="5" id="KW-0067">ATP-binding</keyword>
<feature type="domain" description="ABC transporter" evidence="10">
    <location>
        <begin position="500"/>
        <end position="740"/>
    </location>
</feature>
<dbReference type="Pfam" id="PF00664">
    <property type="entry name" value="ABC_membrane"/>
    <property type="match status" value="1"/>
</dbReference>
<dbReference type="InterPro" id="IPR011527">
    <property type="entry name" value="ABC1_TM_dom"/>
</dbReference>
<dbReference type="SUPFAM" id="SSF52540">
    <property type="entry name" value="P-loop containing nucleoside triphosphate hydrolases"/>
    <property type="match status" value="1"/>
</dbReference>
<evidence type="ECO:0000313" key="13">
    <source>
        <dbReference type="Proteomes" id="UP000262825"/>
    </source>
</evidence>
<keyword evidence="7 9" id="KW-0472">Membrane</keyword>
<feature type="region of interest" description="Disordered" evidence="8">
    <location>
        <begin position="765"/>
        <end position="797"/>
    </location>
</feature>
<dbReference type="AlphaFoldDB" id="A0A376B5A7"/>
<dbReference type="PANTHER" id="PTHR43394:SF2">
    <property type="entry name" value="ATP-DEPENDENT PERMEASE MDL2, MITOCHONDRIAL"/>
    <property type="match status" value="1"/>
</dbReference>
<dbReference type="InterPro" id="IPR036640">
    <property type="entry name" value="ABC1_TM_sf"/>
</dbReference>
<dbReference type="VEuPathDB" id="FungiDB:SCODWIG_01638"/>
<feature type="transmembrane region" description="Helical" evidence="9">
    <location>
        <begin position="220"/>
        <end position="245"/>
    </location>
</feature>
<proteinExistence type="inferred from homology"/>
<protein>
    <submittedName>
        <fullName evidence="12">Related to ATP-dependent permease MDL2, mitochondrial</fullName>
    </submittedName>
</protein>
<dbReference type="InterPro" id="IPR003593">
    <property type="entry name" value="AAA+_ATPase"/>
</dbReference>
<dbReference type="GO" id="GO:0016887">
    <property type="term" value="F:ATP hydrolysis activity"/>
    <property type="evidence" value="ECO:0007669"/>
    <property type="project" value="InterPro"/>
</dbReference>
<evidence type="ECO:0000313" key="12">
    <source>
        <dbReference type="EMBL" id="SSD59877.1"/>
    </source>
</evidence>
<reference evidence="13" key="1">
    <citation type="submission" date="2018-06" db="EMBL/GenBank/DDBJ databases">
        <authorList>
            <person name="Guldener U."/>
        </authorList>
    </citation>
    <scope>NUCLEOTIDE SEQUENCE [LARGE SCALE GENOMIC DNA]</scope>
    <source>
        <strain evidence="13">UTAD17</strain>
    </source>
</reference>
<comment type="similarity">
    <text evidence="2">Belongs to the ABC transporter superfamily. ABCB family. Mitochondrial peptide exporter (TC 3.A.1.212) subfamily.</text>
</comment>
<dbReference type="PROSITE" id="PS00211">
    <property type="entry name" value="ABC_TRANSPORTER_1"/>
    <property type="match status" value="1"/>
</dbReference>
<dbReference type="InterPro" id="IPR027417">
    <property type="entry name" value="P-loop_NTPase"/>
</dbReference>
<accession>A0A376B5A7</accession>
<dbReference type="InterPro" id="IPR017871">
    <property type="entry name" value="ABC_transporter-like_CS"/>
</dbReference>
<feature type="transmembrane region" description="Helical" evidence="9">
    <location>
        <begin position="322"/>
        <end position="339"/>
    </location>
</feature>
<dbReference type="PANTHER" id="PTHR43394">
    <property type="entry name" value="ATP-DEPENDENT PERMEASE MDL1, MITOCHONDRIAL"/>
    <property type="match status" value="1"/>
</dbReference>
<dbReference type="PROSITE" id="PS50929">
    <property type="entry name" value="ABC_TM1F"/>
    <property type="match status" value="1"/>
</dbReference>
<feature type="domain" description="ABC transmembrane type-1" evidence="11">
    <location>
        <begin position="161"/>
        <end position="463"/>
    </location>
</feature>
<evidence type="ECO:0000256" key="1">
    <source>
        <dbReference type="ARBA" id="ARBA00004141"/>
    </source>
</evidence>
<dbReference type="GO" id="GO:0005743">
    <property type="term" value="C:mitochondrial inner membrane"/>
    <property type="evidence" value="ECO:0007669"/>
    <property type="project" value="TreeGrafter"/>
</dbReference>
<evidence type="ECO:0000256" key="7">
    <source>
        <dbReference type="ARBA" id="ARBA00023136"/>
    </source>
</evidence>
<comment type="subcellular location">
    <subcellularLocation>
        <location evidence="1">Membrane</location>
        <topology evidence="1">Multi-pass membrane protein</topology>
    </subcellularLocation>
</comment>
<dbReference type="SUPFAM" id="SSF90123">
    <property type="entry name" value="ABC transporter transmembrane region"/>
    <property type="match status" value="1"/>
</dbReference>
<keyword evidence="3 9" id="KW-0812">Transmembrane</keyword>
<evidence type="ECO:0000256" key="4">
    <source>
        <dbReference type="ARBA" id="ARBA00022741"/>
    </source>
</evidence>
<keyword evidence="4" id="KW-0547">Nucleotide-binding</keyword>
<feature type="compositionally biased region" description="Basic and acidic residues" evidence="8">
    <location>
        <begin position="768"/>
        <end position="797"/>
    </location>
</feature>
<dbReference type="GO" id="GO:0090374">
    <property type="term" value="P:oligopeptide export from mitochondrion"/>
    <property type="evidence" value="ECO:0007669"/>
    <property type="project" value="TreeGrafter"/>
</dbReference>
<dbReference type="Proteomes" id="UP000262825">
    <property type="component" value="Unassembled WGS sequence"/>
</dbReference>
<dbReference type="InterPro" id="IPR039421">
    <property type="entry name" value="Type_1_exporter"/>
</dbReference>
<dbReference type="InterPro" id="IPR003439">
    <property type="entry name" value="ABC_transporter-like_ATP-bd"/>
</dbReference>
<dbReference type="Gene3D" id="1.20.1560.10">
    <property type="entry name" value="ABC transporter type 1, transmembrane domain"/>
    <property type="match status" value="1"/>
</dbReference>
<keyword evidence="6 9" id="KW-1133">Transmembrane helix</keyword>
<dbReference type="EMBL" id="UFAJ01000223">
    <property type="protein sequence ID" value="SSD59877.1"/>
    <property type="molecule type" value="Genomic_DNA"/>
</dbReference>
<evidence type="ECO:0000256" key="8">
    <source>
        <dbReference type="SAM" id="MobiDB-lite"/>
    </source>
</evidence>
<dbReference type="Gene3D" id="3.40.50.300">
    <property type="entry name" value="P-loop containing nucleotide triphosphate hydrolases"/>
    <property type="match status" value="1"/>
</dbReference>
<dbReference type="CDD" id="cd18573">
    <property type="entry name" value="ABC_6TM_ABCB10_like"/>
    <property type="match status" value="1"/>
</dbReference>
<name>A0A376B5A7_9ASCO</name>
<sequence>MFVVKKMRFTNPPFQSLNIKTLKNISNSSISSGNIRQFHNYRPIPSTLPLLTRIEYGSLLSKNANNIHFYHRPKTSTNHTSTIPSLLINNTNNGGLRFNIHIRTGINSGAFKYFHTTSKAYSQSTINPDTTNTKKPATSNGHKELLRLLKLAKYDWKLLSVALILLIFSCVIGMLIPKVIGMVLDATKDAVFNNDNNSDHKITSIDDMSPIIWGLSMPDFLWVVAGALIIGQAASFGRVVLLRILGEKLVARLRANVMKKTLHQDAEFFDRNKVGDLISRLSSDAYVVSRSMTQNISDGCKAVICGGVGIGMMLNISTSLSGALFIFAPILLFGASLYGKRIRIISKKLQESTGNLTRVAEEQLSGVKTIQSFVAEGKELHRYDKSIRQVFHVGRTEAFTNATFFSSTNMLADISFLIVLAYGSHLVLQGGLTIGDLTAFMIYTEYTGNAMYGLSNFYSELMKGAGAASRLFELTDRKPVISSTKGEHFITRDFKCGSSIRFENVSFSYPTRPGNKIFNDLTFNIEVGSNVCFVGPSGRGKSTITSLLLKYYLPSTGTIYIDGQDINKISAKSLRRSLGVVQQEPILMSGTVRDNIAYGLDYKPTLEEIRGVAKKAFCFDFITKFPQGFDTVIGARGALLSGGQKQRISIARALLKKPKILILDEATSALDVESEGAINYTLGQLMKSKECTIISIAHRLSTIRRSENVIVLGNDGSVVETGKFKELYAKRDSALFKLLNEPKKLETLIPSPLLLKSGDINNNLGDPAYKESEDKSTVAKQDSDDKKKNNEEDDFEVKKAKDEVIEHVYEDINSDQKSSQLRP</sequence>
<gene>
    <name evidence="12" type="ORF">SCODWIG_01638</name>
</gene>
<dbReference type="SMART" id="SM00382">
    <property type="entry name" value="AAA"/>
    <property type="match status" value="1"/>
</dbReference>
<evidence type="ECO:0000256" key="6">
    <source>
        <dbReference type="ARBA" id="ARBA00022989"/>
    </source>
</evidence>